<gene>
    <name evidence="2" type="ORF">EFY79_06300</name>
</gene>
<evidence type="ECO:0000313" key="2">
    <source>
        <dbReference type="EMBL" id="RNI37856.1"/>
    </source>
</evidence>
<organism evidence="2 3">
    <name type="scientific">Hanamia caeni</name>
    <dbReference type="NCBI Taxonomy" id="2294116"/>
    <lineage>
        <taxon>Bacteria</taxon>
        <taxon>Pseudomonadati</taxon>
        <taxon>Bacteroidota</taxon>
        <taxon>Chitinophagia</taxon>
        <taxon>Chitinophagales</taxon>
        <taxon>Chitinophagaceae</taxon>
        <taxon>Hanamia</taxon>
    </lineage>
</organism>
<dbReference type="RefSeq" id="WP_123119845.1">
    <property type="nucleotide sequence ID" value="NZ_RJJR01000004.1"/>
</dbReference>
<comment type="caution">
    <text evidence="2">The sequence shown here is derived from an EMBL/GenBank/DDBJ whole genome shotgun (WGS) entry which is preliminary data.</text>
</comment>
<dbReference type="InterPro" id="IPR002716">
    <property type="entry name" value="PIN_dom"/>
</dbReference>
<protein>
    <submittedName>
        <fullName evidence="2">PIN domain-containing protein</fullName>
    </submittedName>
</protein>
<feature type="domain" description="PIN" evidence="1">
    <location>
        <begin position="2"/>
        <end position="59"/>
    </location>
</feature>
<dbReference type="EMBL" id="RJJR01000004">
    <property type="protein sequence ID" value="RNI37856.1"/>
    <property type="molecule type" value="Genomic_DNA"/>
</dbReference>
<dbReference type="OrthoDB" id="9802590at2"/>
<evidence type="ECO:0000313" key="3">
    <source>
        <dbReference type="Proteomes" id="UP000267223"/>
    </source>
</evidence>
<dbReference type="Proteomes" id="UP000267223">
    <property type="component" value="Unassembled WGS sequence"/>
</dbReference>
<name>A0A3M9NJ84_9BACT</name>
<dbReference type="InterPro" id="IPR029060">
    <property type="entry name" value="PIN-like_dom_sf"/>
</dbReference>
<keyword evidence="3" id="KW-1185">Reference proteome</keyword>
<sequence length="102" mass="11411">MRIVLDSNVLLVALGKRSRYKLIWQAFIEGVYKVVVSEDILHEYEEILMEHAAPGIADLVLESFVESPDVIISVSSTIGTQLSPILMIINFSMQPLPARQTL</sequence>
<accession>A0A3M9NJ84</accession>
<dbReference type="AlphaFoldDB" id="A0A3M9NJ84"/>
<reference evidence="2 3" key="1">
    <citation type="submission" date="2018-11" db="EMBL/GenBank/DDBJ databases">
        <title>Draft genome sequence of Ferruginibacter sp. BO-59.</title>
        <authorList>
            <person name="Im W.T."/>
        </authorList>
    </citation>
    <scope>NUCLEOTIDE SEQUENCE [LARGE SCALE GENOMIC DNA]</scope>
    <source>
        <strain evidence="2 3">BO-59</strain>
    </source>
</reference>
<evidence type="ECO:0000259" key="1">
    <source>
        <dbReference type="Pfam" id="PF13470"/>
    </source>
</evidence>
<dbReference type="SUPFAM" id="SSF88723">
    <property type="entry name" value="PIN domain-like"/>
    <property type="match status" value="1"/>
</dbReference>
<dbReference type="Pfam" id="PF13470">
    <property type="entry name" value="PIN_3"/>
    <property type="match status" value="1"/>
</dbReference>
<proteinExistence type="predicted"/>